<evidence type="ECO:0000259" key="2">
    <source>
        <dbReference type="Pfam" id="PF12780"/>
    </source>
</evidence>
<reference evidence="3 4" key="2">
    <citation type="submission" date="2018-11" db="EMBL/GenBank/DDBJ databases">
        <authorList>
            <consortium name="Pathogen Informatics"/>
        </authorList>
    </citation>
    <scope>NUCLEOTIDE SEQUENCE [LARGE SCALE GENOMIC DNA]</scope>
    <source>
        <strain evidence="3">Dakar</strain>
        <strain evidence="4">Dakar, Senegal</strain>
    </source>
</reference>
<feature type="domain" description="Dynein heavy chain AAA module D4" evidence="2">
    <location>
        <begin position="2"/>
        <end position="174"/>
    </location>
</feature>
<dbReference type="GO" id="GO:0045505">
    <property type="term" value="F:dynein intermediate chain binding"/>
    <property type="evidence" value="ECO:0007669"/>
    <property type="project" value="InterPro"/>
</dbReference>
<dbReference type="Gene3D" id="3.40.50.300">
    <property type="entry name" value="P-loop containing nucleotide triphosphate hydrolases"/>
    <property type="match status" value="1"/>
</dbReference>
<dbReference type="AlphaFoldDB" id="A0A183JT54"/>
<evidence type="ECO:0000313" key="5">
    <source>
        <dbReference type="WBParaSite" id="SCUD_0000589401-mRNA-1"/>
    </source>
</evidence>
<dbReference type="PANTHER" id="PTHR46961">
    <property type="entry name" value="DYNEIN HEAVY CHAIN 1, AXONEMAL-LIKE PROTEIN"/>
    <property type="match status" value="1"/>
</dbReference>
<dbReference type="InterPro" id="IPR026983">
    <property type="entry name" value="DHC"/>
</dbReference>
<dbReference type="WBParaSite" id="SCUD_0000589401-mRNA-1">
    <property type="protein sequence ID" value="SCUD_0000589401-mRNA-1"/>
    <property type="gene ID" value="SCUD_0000589401"/>
</dbReference>
<name>A0A183JT54_9TREM</name>
<dbReference type="Pfam" id="PF12780">
    <property type="entry name" value="AAA_8"/>
    <property type="match status" value="1"/>
</dbReference>
<evidence type="ECO:0000256" key="1">
    <source>
        <dbReference type="ARBA" id="ARBA00008887"/>
    </source>
</evidence>
<keyword evidence="4" id="KW-1185">Reference proteome</keyword>
<dbReference type="GO" id="GO:0051959">
    <property type="term" value="F:dynein light intermediate chain binding"/>
    <property type="evidence" value="ECO:0007669"/>
    <property type="project" value="InterPro"/>
</dbReference>
<protein>
    <submittedName>
        <fullName evidence="5">AAA_8 domain-containing protein</fullName>
    </submittedName>
</protein>
<gene>
    <name evidence="3" type="ORF">SCUD_LOCUS5894</name>
</gene>
<evidence type="ECO:0000313" key="3">
    <source>
        <dbReference type="EMBL" id="VDO99086.1"/>
    </source>
</evidence>
<proteinExistence type="inferred from homology"/>
<dbReference type="GO" id="GO:0007018">
    <property type="term" value="P:microtubule-based movement"/>
    <property type="evidence" value="ECO:0007669"/>
    <property type="project" value="InterPro"/>
</dbReference>
<dbReference type="PANTHER" id="PTHR46961:SF19">
    <property type="entry name" value="DYNEIN HEAVY CHAIN 5, AXONEMAL"/>
    <property type="match status" value="1"/>
</dbReference>
<comment type="similarity">
    <text evidence="1">Belongs to the dynein heavy chain family.</text>
</comment>
<dbReference type="EMBL" id="UZAK01010878">
    <property type="protein sequence ID" value="VDO99086.1"/>
    <property type="molecule type" value="Genomic_DNA"/>
</dbReference>
<dbReference type="InterPro" id="IPR027417">
    <property type="entry name" value="P-loop_NTPase"/>
</dbReference>
<dbReference type="FunFam" id="3.40.50.300:FF:005616">
    <property type="entry name" value="Dynein, axonemal, heavy chain 11"/>
    <property type="match status" value="1"/>
</dbReference>
<dbReference type="InterPro" id="IPR024317">
    <property type="entry name" value="Dynein_heavy_chain_D4_dom"/>
</dbReference>
<organism evidence="5">
    <name type="scientific">Schistosoma curassoni</name>
    <dbReference type="NCBI Taxonomy" id="6186"/>
    <lineage>
        <taxon>Eukaryota</taxon>
        <taxon>Metazoa</taxon>
        <taxon>Spiralia</taxon>
        <taxon>Lophotrochozoa</taxon>
        <taxon>Platyhelminthes</taxon>
        <taxon>Trematoda</taxon>
        <taxon>Digenea</taxon>
        <taxon>Strigeidida</taxon>
        <taxon>Schistosomatoidea</taxon>
        <taxon>Schistosomatidae</taxon>
        <taxon>Schistosoma</taxon>
    </lineage>
</organism>
<dbReference type="GO" id="GO:0030286">
    <property type="term" value="C:dynein complex"/>
    <property type="evidence" value="ECO:0007669"/>
    <property type="project" value="InterPro"/>
</dbReference>
<dbReference type="Proteomes" id="UP000279833">
    <property type="component" value="Unassembled WGS sequence"/>
</dbReference>
<reference evidence="5" key="1">
    <citation type="submission" date="2016-06" db="UniProtKB">
        <authorList>
            <consortium name="WormBaseParasite"/>
        </authorList>
    </citation>
    <scope>IDENTIFICATION</scope>
</reference>
<sequence length="175" mass="20298">MEDLKFLYRTAGQKGRGITFIFTDQEIKDEAFLEYLNNVLSSGIMSNLFTRDETDEILQDLIPFMKKEHPRLTPTNENLNDYFLSRTRKNLHVVLCFSPVGEKFRIRSLKFPGLLSGCTTNWFHRWPKEALISVANHYLIDFPIVCKQQTKTALINTMGIVHDGIAEACIEYFSR</sequence>
<accession>A0A183JT54</accession>
<evidence type="ECO:0000313" key="4">
    <source>
        <dbReference type="Proteomes" id="UP000279833"/>
    </source>
</evidence>
<dbReference type="SUPFAM" id="SSF52540">
    <property type="entry name" value="P-loop containing nucleoside triphosphate hydrolases"/>
    <property type="match status" value="1"/>
</dbReference>
<dbReference type="STRING" id="6186.A0A183JT54"/>